<gene>
    <name evidence="1" type="ORF">ACD_3C00169G0005</name>
</gene>
<dbReference type="EMBL" id="AMFJ01000443">
    <property type="protein sequence ID" value="EKE27695.1"/>
    <property type="molecule type" value="Genomic_DNA"/>
</dbReference>
<dbReference type="AlphaFoldDB" id="K2GWJ6"/>
<comment type="caution">
    <text evidence="1">The sequence shown here is derived from an EMBL/GenBank/DDBJ whole genome shotgun (WGS) entry which is preliminary data.</text>
</comment>
<accession>K2GWJ6</accession>
<proteinExistence type="predicted"/>
<name>K2GWJ6_9BACT</name>
<sequence length="431" mass="50980">MNTLQSFEKVDLKASLKEKLANSKYPLILGVWGGNDTVSSLILKKQLEKEFWFNPVKIDIMWILPDCLDYHCVYDSWFPLISVIGPDTKRSVQGKMMDKFPEKILREHGSGFWIERVMGISMSEWTVWITDSLLKIVNSWRYDLILACDIGGDFIATPENHHVLSPMMDSYMLVSLKEIQKKSHIPFVFGIFGLWTDGETPPQMLQKALLRIEDKYEWKFKTDSIIKIADFYREYVECVRYSRTADYTIREITWEWHSNPASFRARFHVTRQKWSPSEKYYWYFLQQFDEKYYGSYYLFDDLTWIENPYAIECGNGIEWFLKIQDTRTKVNCELNGQAYMDISKILRVENLSGVSLFFWTPSHKFDSDSRAKIVDDVIESIRNKVYDYAFVFSDDIMNHTNLESEKITDHIRIIWSNPKMMAEIISKNINI</sequence>
<organism evidence="1">
    <name type="scientific">uncultured bacterium</name>
    <name type="common">gcode 4</name>
    <dbReference type="NCBI Taxonomy" id="1234023"/>
    <lineage>
        <taxon>Bacteria</taxon>
        <taxon>environmental samples</taxon>
    </lineage>
</organism>
<dbReference type="Pfam" id="PF06626">
    <property type="entry name" value="DUF1152"/>
    <property type="match status" value="1"/>
</dbReference>
<evidence type="ECO:0000313" key="1">
    <source>
        <dbReference type="EMBL" id="EKE27695.1"/>
    </source>
</evidence>
<dbReference type="InterPro" id="IPR010581">
    <property type="entry name" value="DUF1152"/>
</dbReference>
<reference evidence="1" key="1">
    <citation type="journal article" date="2012" name="Science">
        <title>Fermentation, hydrogen, and sulfur metabolism in multiple uncultivated bacterial phyla.</title>
        <authorList>
            <person name="Wrighton K.C."/>
            <person name="Thomas B.C."/>
            <person name="Sharon I."/>
            <person name="Miller C.S."/>
            <person name="Castelle C.J."/>
            <person name="VerBerkmoes N.C."/>
            <person name="Wilkins M.J."/>
            <person name="Hettich R.L."/>
            <person name="Lipton M.S."/>
            <person name="Williams K.H."/>
            <person name="Long P.E."/>
            <person name="Banfield J.F."/>
        </authorList>
    </citation>
    <scope>NUCLEOTIDE SEQUENCE [LARGE SCALE GENOMIC DNA]</scope>
</reference>
<protein>
    <submittedName>
        <fullName evidence="1">Uncharacterized protein</fullName>
    </submittedName>
</protein>